<dbReference type="GO" id="GO:0005737">
    <property type="term" value="C:cytoplasm"/>
    <property type="evidence" value="ECO:0007669"/>
    <property type="project" value="TreeGrafter"/>
</dbReference>
<keyword evidence="1" id="KW-1133">Transmembrane helix</keyword>
<dbReference type="OrthoDB" id="5829916at2759"/>
<dbReference type="PROSITE" id="PS51257">
    <property type="entry name" value="PROKAR_LIPOPROTEIN"/>
    <property type="match status" value="1"/>
</dbReference>
<dbReference type="EMBL" id="VXIV02002509">
    <property type="protein sequence ID" value="KAF6024962.1"/>
    <property type="molecule type" value="Genomic_DNA"/>
</dbReference>
<proteinExistence type="predicted"/>
<evidence type="ECO:0000256" key="1">
    <source>
        <dbReference type="SAM" id="Phobius"/>
    </source>
</evidence>
<evidence type="ECO:0000256" key="2">
    <source>
        <dbReference type="SAM" id="SignalP"/>
    </source>
</evidence>
<gene>
    <name evidence="3" type="ORF">EB796_016735</name>
</gene>
<organism evidence="3 4">
    <name type="scientific">Bugula neritina</name>
    <name type="common">Brown bryozoan</name>
    <name type="synonym">Sertularia neritina</name>
    <dbReference type="NCBI Taxonomy" id="10212"/>
    <lineage>
        <taxon>Eukaryota</taxon>
        <taxon>Metazoa</taxon>
        <taxon>Spiralia</taxon>
        <taxon>Lophotrochozoa</taxon>
        <taxon>Bryozoa</taxon>
        <taxon>Gymnolaemata</taxon>
        <taxon>Cheilostomatida</taxon>
        <taxon>Flustrina</taxon>
        <taxon>Buguloidea</taxon>
        <taxon>Bugulidae</taxon>
        <taxon>Bugula</taxon>
    </lineage>
</organism>
<dbReference type="Proteomes" id="UP000593567">
    <property type="component" value="Unassembled WGS sequence"/>
</dbReference>
<dbReference type="PANTHER" id="PTHR15191:SF3">
    <property type="entry name" value="PITUITARY TUMOR-TRANSFORMING GENE PROTEIN-BINDING FACTOR"/>
    <property type="match status" value="1"/>
</dbReference>
<keyword evidence="1" id="KW-0472">Membrane</keyword>
<dbReference type="GO" id="GO:0005634">
    <property type="term" value="C:nucleus"/>
    <property type="evidence" value="ECO:0007669"/>
    <property type="project" value="TreeGrafter"/>
</dbReference>
<accession>A0A7J7JF68</accession>
<keyword evidence="2" id="KW-0732">Signal</keyword>
<evidence type="ECO:0000313" key="4">
    <source>
        <dbReference type="Proteomes" id="UP000593567"/>
    </source>
</evidence>
<dbReference type="GO" id="GO:0006606">
    <property type="term" value="P:protein import into nucleus"/>
    <property type="evidence" value="ECO:0007669"/>
    <property type="project" value="TreeGrafter"/>
</dbReference>
<keyword evidence="4" id="KW-1185">Reference proteome</keyword>
<keyword evidence="1" id="KW-0812">Transmembrane</keyword>
<dbReference type="AlphaFoldDB" id="A0A7J7JF68"/>
<feature type="chain" id="PRO_5029620729" description="PTTG1IP" evidence="2">
    <location>
        <begin position="21"/>
        <end position="189"/>
    </location>
</feature>
<reference evidence="3" key="1">
    <citation type="submission" date="2020-06" db="EMBL/GenBank/DDBJ databases">
        <title>Draft genome of Bugula neritina, a colonial animal packing powerful symbionts and potential medicines.</title>
        <authorList>
            <person name="Rayko M."/>
        </authorList>
    </citation>
    <scope>NUCLEOTIDE SEQUENCE [LARGE SCALE GENOMIC DNA]</scope>
    <source>
        <strain evidence="3">Kwan_BN1</strain>
    </source>
</reference>
<feature type="transmembrane region" description="Helical" evidence="1">
    <location>
        <begin position="97"/>
        <end position="125"/>
    </location>
</feature>
<protein>
    <recommendedName>
        <fullName evidence="5">PTTG1IP</fullName>
    </recommendedName>
</protein>
<evidence type="ECO:0008006" key="5">
    <source>
        <dbReference type="Google" id="ProtNLM"/>
    </source>
</evidence>
<dbReference type="InterPro" id="IPR052304">
    <property type="entry name" value="PTTG1IP"/>
</dbReference>
<sequence length="189" mass="20596">MKKQLCAVAFLAFACTFTLAVPTNSSTAKPSTTTPGVCSQYDGKDCNSCVSNSKGKCAYCNEEKLCHPVLSKGLFSESKLCKGGLSDISWGTCSVNMLALIIGVSVVGGLLLISFCACICCCCCCKNSAKQKLKWMKQDAAAARKTEERKAKYAERRAERQVKNDEIRKKYGLFKGDQGSYQRMEEDDA</sequence>
<evidence type="ECO:0000313" key="3">
    <source>
        <dbReference type="EMBL" id="KAF6024962.1"/>
    </source>
</evidence>
<dbReference type="PANTHER" id="PTHR15191">
    <property type="entry name" value="PROTEIN CBG20567"/>
    <property type="match status" value="1"/>
</dbReference>
<name>A0A7J7JF68_BUGNE</name>
<comment type="caution">
    <text evidence="3">The sequence shown here is derived from an EMBL/GenBank/DDBJ whole genome shotgun (WGS) entry which is preliminary data.</text>
</comment>
<feature type="signal peptide" evidence="2">
    <location>
        <begin position="1"/>
        <end position="20"/>
    </location>
</feature>